<gene>
    <name evidence="1" type="ORF">GOBAR_AA16221</name>
</gene>
<dbReference type="EMBL" id="KZ664596">
    <property type="protein sequence ID" value="PPS04450.1"/>
    <property type="molecule type" value="Genomic_DNA"/>
</dbReference>
<evidence type="ECO:0000313" key="1">
    <source>
        <dbReference type="EMBL" id="PPS04450.1"/>
    </source>
</evidence>
<name>A0A2P5XMA8_GOSBA</name>
<sequence>MSPQGISSMLHMRMIECRRGFDPPQYRLARGTDQDDPKDITDDILPFMRTHLLSHRQVTDQFMRFKEFSQLVLLRNVQTILWEKIIQNCYVLLNHDQSHHDTDHHDNLFAWHCDCGTQPLPQPEYPAPPSSFPS</sequence>
<dbReference type="Proteomes" id="UP000239757">
    <property type="component" value="Unassembled WGS sequence"/>
</dbReference>
<organism evidence="1 2">
    <name type="scientific">Gossypium barbadense</name>
    <name type="common">Sea Island cotton</name>
    <name type="synonym">Hibiscus barbadensis</name>
    <dbReference type="NCBI Taxonomy" id="3634"/>
    <lineage>
        <taxon>Eukaryota</taxon>
        <taxon>Viridiplantae</taxon>
        <taxon>Streptophyta</taxon>
        <taxon>Embryophyta</taxon>
        <taxon>Tracheophyta</taxon>
        <taxon>Spermatophyta</taxon>
        <taxon>Magnoliopsida</taxon>
        <taxon>eudicotyledons</taxon>
        <taxon>Gunneridae</taxon>
        <taxon>Pentapetalae</taxon>
        <taxon>rosids</taxon>
        <taxon>malvids</taxon>
        <taxon>Malvales</taxon>
        <taxon>Malvaceae</taxon>
        <taxon>Malvoideae</taxon>
        <taxon>Gossypium</taxon>
    </lineage>
</organism>
<proteinExistence type="predicted"/>
<reference evidence="1 2" key="1">
    <citation type="submission" date="2015-01" db="EMBL/GenBank/DDBJ databases">
        <title>Genome of allotetraploid Gossypium barbadense reveals genomic plasticity and fiber elongation in cotton evolution.</title>
        <authorList>
            <person name="Chen X."/>
            <person name="Liu X."/>
            <person name="Zhao B."/>
            <person name="Zheng H."/>
            <person name="Hu Y."/>
            <person name="Lu G."/>
            <person name="Yang C."/>
            <person name="Chen J."/>
            <person name="Shan C."/>
            <person name="Zhang L."/>
            <person name="Zhou Y."/>
            <person name="Wang L."/>
            <person name="Guo W."/>
            <person name="Bai Y."/>
            <person name="Ruan J."/>
            <person name="Shangguan X."/>
            <person name="Mao Y."/>
            <person name="Jiang J."/>
            <person name="Zhu Y."/>
            <person name="Lei J."/>
            <person name="Kang H."/>
            <person name="Chen S."/>
            <person name="He X."/>
            <person name="Wang R."/>
            <person name="Wang Y."/>
            <person name="Chen J."/>
            <person name="Wang L."/>
            <person name="Yu S."/>
            <person name="Wang B."/>
            <person name="Wei J."/>
            <person name="Song S."/>
            <person name="Lu X."/>
            <person name="Gao Z."/>
            <person name="Gu W."/>
            <person name="Deng X."/>
            <person name="Ma D."/>
            <person name="Wang S."/>
            <person name="Liang W."/>
            <person name="Fang L."/>
            <person name="Cai C."/>
            <person name="Zhu X."/>
            <person name="Zhou B."/>
            <person name="Zhang Y."/>
            <person name="Chen Z."/>
            <person name="Xu S."/>
            <person name="Zhu R."/>
            <person name="Wang S."/>
            <person name="Zhang T."/>
            <person name="Zhao G."/>
        </authorList>
    </citation>
    <scope>NUCLEOTIDE SEQUENCE [LARGE SCALE GENOMIC DNA]</scope>
    <source>
        <strain evidence="2">cv. Xinhai21</strain>
        <tissue evidence="1">Leaf</tissue>
    </source>
</reference>
<protein>
    <submittedName>
        <fullName evidence="1">Uncharacterized protein</fullName>
    </submittedName>
</protein>
<evidence type="ECO:0000313" key="2">
    <source>
        <dbReference type="Proteomes" id="UP000239757"/>
    </source>
</evidence>
<dbReference type="AlphaFoldDB" id="A0A2P5XMA8"/>
<accession>A0A2P5XMA8</accession>